<evidence type="ECO:0000256" key="4">
    <source>
        <dbReference type="ARBA" id="ARBA00022989"/>
    </source>
</evidence>
<evidence type="ECO:0000256" key="2">
    <source>
        <dbReference type="ARBA" id="ARBA00022475"/>
    </source>
</evidence>
<evidence type="ECO:0000256" key="3">
    <source>
        <dbReference type="ARBA" id="ARBA00022692"/>
    </source>
</evidence>
<evidence type="ECO:0000313" key="8">
    <source>
        <dbReference type="Proteomes" id="UP000050833"/>
    </source>
</evidence>
<evidence type="ECO:0000256" key="1">
    <source>
        <dbReference type="ARBA" id="ARBA00004141"/>
    </source>
</evidence>
<evidence type="ECO:0000313" key="7">
    <source>
        <dbReference type="EMBL" id="KQC85930.1"/>
    </source>
</evidence>
<comment type="caution">
    <text evidence="7">The sequence shown here is derived from an EMBL/GenBank/DDBJ whole genome shotgun (WGS) entry which is preliminary data.</text>
</comment>
<feature type="transmembrane region" description="Helical" evidence="6">
    <location>
        <begin position="58"/>
        <end position="76"/>
    </location>
</feature>
<keyword evidence="2" id="KW-1003">Cell membrane</keyword>
<evidence type="ECO:0008006" key="9">
    <source>
        <dbReference type="Google" id="ProtNLM"/>
    </source>
</evidence>
<evidence type="ECO:0000256" key="6">
    <source>
        <dbReference type="SAM" id="Phobius"/>
    </source>
</evidence>
<dbReference type="CDD" id="cd16914">
    <property type="entry name" value="EcfT"/>
    <property type="match status" value="1"/>
</dbReference>
<feature type="transmembrane region" description="Helical" evidence="6">
    <location>
        <begin position="224"/>
        <end position="241"/>
    </location>
</feature>
<protein>
    <recommendedName>
        <fullName evidence="9">Energy-coupling factor transporter transmembrane protein EcfT</fullName>
    </recommendedName>
</protein>
<keyword evidence="3 6" id="KW-0812">Transmembrane</keyword>
<dbReference type="GO" id="GO:0005886">
    <property type="term" value="C:plasma membrane"/>
    <property type="evidence" value="ECO:0007669"/>
    <property type="project" value="UniProtKB-ARBA"/>
</dbReference>
<name>A0AAW3JUU1_9FIRM</name>
<feature type="transmembrane region" description="Helical" evidence="6">
    <location>
        <begin position="15"/>
        <end position="46"/>
    </location>
</feature>
<feature type="transmembrane region" description="Helical" evidence="6">
    <location>
        <begin position="96"/>
        <end position="114"/>
    </location>
</feature>
<sequence length="279" mass="31775">MKKGLLRELHPAVSMFYFIMLLIMTMFTLNPVIITVSFVMALLGVLRHKGTGALKMTAMLFVPIMLFSVIILPIFNHNGVTPLFYVNDMAVTLENIIYGLFMTIMLMAVSLWFVTAGCMTDSEKILYITGKISPKISLVISMVLRFIPMMIKRWREIHEAQIGMLCTQNTGMIPKAKQFTKELSILISWSLENSIDTSVSMESRGYGTGRRSSYHRFRIKKRDIIFMIAFIAISVLIIYTLCMGRFETYYFPEIEIKKADAVAVSAVIFQCIYMCAALI</sequence>
<dbReference type="InterPro" id="IPR051611">
    <property type="entry name" value="ECF_transporter_component"/>
</dbReference>
<feature type="transmembrane region" description="Helical" evidence="6">
    <location>
        <begin position="261"/>
        <end position="278"/>
    </location>
</feature>
<gene>
    <name evidence="7" type="ORF">APZ18_01645</name>
</gene>
<dbReference type="InterPro" id="IPR003339">
    <property type="entry name" value="ABC/ECF_trnsptr_transmembrane"/>
</dbReference>
<organism evidence="7 8">
    <name type="scientific">Butyribacter intestini</name>
    <dbReference type="NCBI Taxonomy" id="1703332"/>
    <lineage>
        <taxon>Bacteria</taxon>
        <taxon>Bacillati</taxon>
        <taxon>Bacillota</taxon>
        <taxon>Clostridia</taxon>
        <taxon>Lachnospirales</taxon>
        <taxon>Lachnospiraceae</taxon>
        <taxon>Butyribacter</taxon>
    </lineage>
</organism>
<evidence type="ECO:0000256" key="5">
    <source>
        <dbReference type="ARBA" id="ARBA00023136"/>
    </source>
</evidence>
<comment type="subcellular location">
    <subcellularLocation>
        <location evidence="1">Membrane</location>
        <topology evidence="1">Multi-pass membrane protein</topology>
    </subcellularLocation>
</comment>
<keyword evidence="5 6" id="KW-0472">Membrane</keyword>
<dbReference type="PANTHER" id="PTHR34857:SF2">
    <property type="entry name" value="SLL0384 PROTEIN"/>
    <property type="match status" value="1"/>
</dbReference>
<reference evidence="7 8" key="1">
    <citation type="submission" date="2015-10" db="EMBL/GenBank/DDBJ databases">
        <title>Butyribacter intestini gen. nov., sp. nov., a butyric acid-producing bacterium of the family Lachnospiraceae isolated from the human faeces.</title>
        <authorList>
            <person name="Zou Y."/>
            <person name="Xue W."/>
            <person name="Luo G."/>
            <person name="Lv M."/>
        </authorList>
    </citation>
    <scope>NUCLEOTIDE SEQUENCE [LARGE SCALE GENOMIC DNA]</scope>
    <source>
        <strain evidence="7 8">TF01-11</strain>
    </source>
</reference>
<accession>A0AAW3JUU1</accession>
<dbReference type="EMBL" id="LLKB01000001">
    <property type="protein sequence ID" value="KQC85930.1"/>
    <property type="molecule type" value="Genomic_DNA"/>
</dbReference>
<dbReference type="PANTHER" id="PTHR34857">
    <property type="entry name" value="SLL0384 PROTEIN"/>
    <property type="match status" value="1"/>
</dbReference>
<dbReference type="RefSeq" id="WP_055941044.1">
    <property type="nucleotide sequence ID" value="NZ_JAQDCV010000010.1"/>
</dbReference>
<keyword evidence="4 6" id="KW-1133">Transmembrane helix</keyword>
<dbReference type="Pfam" id="PF02361">
    <property type="entry name" value="CbiQ"/>
    <property type="match status" value="1"/>
</dbReference>
<proteinExistence type="predicted"/>
<keyword evidence="8" id="KW-1185">Reference proteome</keyword>
<dbReference type="Proteomes" id="UP000050833">
    <property type="component" value="Unassembled WGS sequence"/>
</dbReference>
<dbReference type="AlphaFoldDB" id="A0AAW3JUU1"/>